<sequence>MPIRAHSSVISDINGKTVWILSKDTRIQTVTLTTSWNERYHIRIAMTGDVHERASYSFNSIQPRSRLRL</sequence>
<reference evidence="1 2" key="1">
    <citation type="submission" date="2017-04" db="EMBL/GenBank/DDBJ databases">
        <title>Emergence of KPC-2-producing Citrobacter isolates from sediments of a Chinese river.</title>
        <authorList>
            <person name="Zheng B."/>
        </authorList>
    </citation>
    <scope>NUCLEOTIDE SEQUENCE [LARGE SCALE GENOMIC DNA]</scope>
    <source>
        <strain evidence="1 2">C191</strain>
    </source>
</reference>
<dbReference type="EMBL" id="NEFA01000002">
    <property type="protein sequence ID" value="OYR06815.1"/>
    <property type="molecule type" value="Genomic_DNA"/>
</dbReference>
<name>A0AA44NPX0_CITFR</name>
<proteinExistence type="predicted"/>
<dbReference type="Proteomes" id="UP000215827">
    <property type="component" value="Unassembled WGS sequence"/>
</dbReference>
<comment type="caution">
    <text evidence="1">The sequence shown here is derived from an EMBL/GenBank/DDBJ whole genome shotgun (WGS) entry which is preliminary data.</text>
</comment>
<dbReference type="AlphaFoldDB" id="A0AA44NPX0"/>
<evidence type="ECO:0000313" key="1">
    <source>
        <dbReference type="EMBL" id="OYR06815.1"/>
    </source>
</evidence>
<protein>
    <submittedName>
        <fullName evidence="1">Uncharacterized protein</fullName>
    </submittedName>
</protein>
<accession>A0AA44NPX0</accession>
<gene>
    <name evidence="1" type="ORF">B9P89_02140</name>
</gene>
<evidence type="ECO:0000313" key="2">
    <source>
        <dbReference type="Proteomes" id="UP000215827"/>
    </source>
</evidence>
<organism evidence="1 2">
    <name type="scientific">Citrobacter freundii</name>
    <dbReference type="NCBI Taxonomy" id="546"/>
    <lineage>
        <taxon>Bacteria</taxon>
        <taxon>Pseudomonadati</taxon>
        <taxon>Pseudomonadota</taxon>
        <taxon>Gammaproteobacteria</taxon>
        <taxon>Enterobacterales</taxon>
        <taxon>Enterobacteriaceae</taxon>
        <taxon>Citrobacter</taxon>
        <taxon>Citrobacter freundii complex</taxon>
    </lineage>
</organism>